<protein>
    <submittedName>
        <fullName evidence="2">Uncharacterized protein</fullName>
    </submittedName>
</protein>
<feature type="transmembrane region" description="Helical" evidence="1">
    <location>
        <begin position="102"/>
        <end position="126"/>
    </location>
</feature>
<keyword evidence="1" id="KW-1133">Transmembrane helix</keyword>
<organism evidence="2 3">
    <name type="scientific">Marinobacter adhaerens</name>
    <dbReference type="NCBI Taxonomy" id="1033846"/>
    <lineage>
        <taxon>Bacteria</taxon>
        <taxon>Pseudomonadati</taxon>
        <taxon>Pseudomonadota</taxon>
        <taxon>Gammaproteobacteria</taxon>
        <taxon>Pseudomonadales</taxon>
        <taxon>Marinobacteraceae</taxon>
        <taxon>Marinobacter</taxon>
    </lineage>
</organism>
<proteinExistence type="predicted"/>
<dbReference type="AlphaFoldDB" id="A0A844I774"/>
<dbReference type="EMBL" id="VENC01000012">
    <property type="protein sequence ID" value="MTI99807.1"/>
    <property type="molecule type" value="Genomic_DNA"/>
</dbReference>
<keyword evidence="1" id="KW-0472">Membrane</keyword>
<accession>A0A844I774</accession>
<feature type="transmembrane region" description="Helical" evidence="1">
    <location>
        <begin position="6"/>
        <end position="34"/>
    </location>
</feature>
<evidence type="ECO:0000313" key="2">
    <source>
        <dbReference type="EMBL" id="MTI99807.1"/>
    </source>
</evidence>
<reference evidence="2 3" key="1">
    <citation type="submission" date="2019-06" db="EMBL/GenBank/DDBJ databases">
        <title>Enrichment of Autotrophic Halophilic Microorganisms from Red Sea Brine Pool Using Microbial Electrosynthesis System.</title>
        <authorList>
            <person name="Alqahtani M.F."/>
            <person name="Bajracharya S."/>
            <person name="Katuri K.P."/>
            <person name="Ali M."/>
            <person name="Saikaly P.E."/>
        </authorList>
    </citation>
    <scope>NUCLEOTIDE SEQUENCE [LARGE SCALE GENOMIC DNA]</scope>
    <source>
        <strain evidence="2">MES15</strain>
    </source>
</reference>
<name>A0A844I774_9GAMM</name>
<comment type="caution">
    <text evidence="2">The sequence shown here is derived from an EMBL/GenBank/DDBJ whole genome shotgun (WGS) entry which is preliminary data.</text>
</comment>
<evidence type="ECO:0000256" key="1">
    <source>
        <dbReference type="SAM" id="Phobius"/>
    </source>
</evidence>
<keyword evidence="1" id="KW-0812">Transmembrane</keyword>
<dbReference type="Proteomes" id="UP000431462">
    <property type="component" value="Unassembled WGS sequence"/>
</dbReference>
<gene>
    <name evidence="2" type="ORF">FH752_14425</name>
</gene>
<evidence type="ECO:0000313" key="3">
    <source>
        <dbReference type="Proteomes" id="UP000431462"/>
    </source>
</evidence>
<sequence length="130" mass="14747">MSEEWRIFAAYVVAGGILLSLLFVFVIVTTGFRYAKKIEQRVSTRSGSLSTISQIWSEALVGRLVRCSYIFAFLVFRNCSSRFCHKRAFMLGNPDVPLPRLWQAWCLVPVLSMYGTLVVVLLAGVFMQLE</sequence>